<organism evidence="1 2">
    <name type="scientific">Rhizophagus irregularis</name>
    <dbReference type="NCBI Taxonomy" id="588596"/>
    <lineage>
        <taxon>Eukaryota</taxon>
        <taxon>Fungi</taxon>
        <taxon>Fungi incertae sedis</taxon>
        <taxon>Mucoromycota</taxon>
        <taxon>Glomeromycotina</taxon>
        <taxon>Glomeromycetes</taxon>
        <taxon>Glomerales</taxon>
        <taxon>Glomeraceae</taxon>
        <taxon>Rhizophagus</taxon>
    </lineage>
</organism>
<gene>
    <name evidence="1" type="ORF">RhiirA5_375233</name>
</gene>
<proteinExistence type="predicted"/>
<reference evidence="1 2" key="1">
    <citation type="submission" date="2016-04" db="EMBL/GenBank/DDBJ databases">
        <title>Genome analyses suggest a sexual origin of heterokaryosis in a supposedly ancient asexual fungus.</title>
        <authorList>
            <person name="Ropars J."/>
            <person name="Sedzielewska K."/>
            <person name="Noel J."/>
            <person name="Charron P."/>
            <person name="Farinelli L."/>
            <person name="Marton T."/>
            <person name="Kruger M."/>
            <person name="Pelin A."/>
            <person name="Brachmann A."/>
            <person name="Corradi N."/>
        </authorList>
    </citation>
    <scope>NUCLEOTIDE SEQUENCE [LARGE SCALE GENOMIC DNA]</scope>
    <source>
        <strain evidence="1 2">A5</strain>
    </source>
</reference>
<dbReference type="EMBL" id="LLXJ01000438">
    <property type="protein sequence ID" value="PKC09692.1"/>
    <property type="molecule type" value="Genomic_DNA"/>
</dbReference>
<accession>A0A2N0PS85</accession>
<name>A0A2N0PS85_9GLOM</name>
<reference evidence="1 2" key="2">
    <citation type="submission" date="2017-09" db="EMBL/GenBank/DDBJ databases">
        <title>Extensive intraspecific genome diversity in a model arbuscular mycorrhizal fungus.</title>
        <authorList>
            <person name="Chen E.C."/>
            <person name="Morin E."/>
            <person name="Beaudet D."/>
            <person name="Noel J."/>
            <person name="Ndikumana S."/>
            <person name="Charron P."/>
            <person name="St-Onge C."/>
            <person name="Giorgi J."/>
            <person name="Grigoriev I.V."/>
            <person name="Roux C."/>
            <person name="Martin F.M."/>
            <person name="Corradi N."/>
        </authorList>
    </citation>
    <scope>NUCLEOTIDE SEQUENCE [LARGE SCALE GENOMIC DNA]</scope>
    <source>
        <strain evidence="1 2">A5</strain>
    </source>
</reference>
<dbReference type="AlphaFoldDB" id="A0A2N0PS85"/>
<protein>
    <submittedName>
        <fullName evidence="1">Uncharacterized protein</fullName>
    </submittedName>
</protein>
<evidence type="ECO:0000313" key="1">
    <source>
        <dbReference type="EMBL" id="PKC09692.1"/>
    </source>
</evidence>
<dbReference type="Proteomes" id="UP000232722">
    <property type="component" value="Unassembled WGS sequence"/>
</dbReference>
<comment type="caution">
    <text evidence="1">The sequence shown here is derived from an EMBL/GenBank/DDBJ whole genome shotgun (WGS) entry which is preliminary data.</text>
</comment>
<evidence type="ECO:0000313" key="2">
    <source>
        <dbReference type="Proteomes" id="UP000232722"/>
    </source>
</evidence>
<sequence>MGYQKLCFMDARASFFLYDAELLFYKNVDSWRLEQTDLLGRMADDLYRITTRIPTKFLLNTTYPRLPSFWGLRRTWNYCRFCHSLAHLAGRKCPKLFHQLTRFWLLKLLSQKYRTRGAGESFI</sequence>